<dbReference type="InterPro" id="IPR050365">
    <property type="entry name" value="TIM50"/>
</dbReference>
<organism evidence="2 3">
    <name type="scientific">Rhodocytophaga aerolata</name>
    <dbReference type="NCBI Taxonomy" id="455078"/>
    <lineage>
        <taxon>Bacteria</taxon>
        <taxon>Pseudomonadati</taxon>
        <taxon>Bacteroidota</taxon>
        <taxon>Cytophagia</taxon>
        <taxon>Cytophagales</taxon>
        <taxon>Rhodocytophagaceae</taxon>
        <taxon>Rhodocytophaga</taxon>
    </lineage>
</organism>
<name>A0ABT8RAS2_9BACT</name>
<dbReference type="PANTHER" id="PTHR12210">
    <property type="entry name" value="DULLARD PROTEIN PHOSPHATASE"/>
    <property type="match status" value="1"/>
</dbReference>
<gene>
    <name evidence="2" type="ORF">Q0590_16390</name>
</gene>
<dbReference type="Pfam" id="PF03031">
    <property type="entry name" value="NIF"/>
    <property type="match status" value="1"/>
</dbReference>
<keyword evidence="2" id="KW-0378">Hydrolase</keyword>
<dbReference type="EMBL" id="JAUKPO010000008">
    <property type="protein sequence ID" value="MDO1447852.1"/>
    <property type="molecule type" value="Genomic_DNA"/>
</dbReference>
<dbReference type="EC" id="3.1.3.-" evidence="2"/>
<comment type="caution">
    <text evidence="2">The sequence shown here is derived from an EMBL/GenBank/DDBJ whole genome shotgun (WGS) entry which is preliminary data.</text>
</comment>
<dbReference type="InterPro" id="IPR023214">
    <property type="entry name" value="HAD_sf"/>
</dbReference>
<dbReference type="PROSITE" id="PS50969">
    <property type="entry name" value="FCP1"/>
    <property type="match status" value="1"/>
</dbReference>
<dbReference type="RefSeq" id="WP_302038654.1">
    <property type="nucleotide sequence ID" value="NZ_JAUKPO010000008.1"/>
</dbReference>
<keyword evidence="3" id="KW-1185">Reference proteome</keyword>
<dbReference type="SMART" id="SM00577">
    <property type="entry name" value="CPDc"/>
    <property type="match status" value="1"/>
</dbReference>
<dbReference type="Proteomes" id="UP001168528">
    <property type="component" value="Unassembled WGS sequence"/>
</dbReference>
<evidence type="ECO:0000259" key="1">
    <source>
        <dbReference type="PROSITE" id="PS50969"/>
    </source>
</evidence>
<dbReference type="Gene3D" id="3.40.50.1000">
    <property type="entry name" value="HAD superfamily/HAD-like"/>
    <property type="match status" value="1"/>
</dbReference>
<reference evidence="2" key="1">
    <citation type="submission" date="2023-07" db="EMBL/GenBank/DDBJ databases">
        <title>The genome sequence of Rhodocytophaga aerolata KACC 12507.</title>
        <authorList>
            <person name="Zhang X."/>
        </authorList>
    </citation>
    <scope>NUCLEOTIDE SEQUENCE</scope>
    <source>
        <strain evidence="2">KACC 12507</strain>
    </source>
</reference>
<accession>A0ABT8RAS2</accession>
<evidence type="ECO:0000313" key="3">
    <source>
        <dbReference type="Proteomes" id="UP001168528"/>
    </source>
</evidence>
<evidence type="ECO:0000313" key="2">
    <source>
        <dbReference type="EMBL" id="MDO1447852.1"/>
    </source>
</evidence>
<proteinExistence type="predicted"/>
<feature type="domain" description="FCP1 homology" evidence="1">
    <location>
        <begin position="7"/>
        <end position="178"/>
    </location>
</feature>
<protein>
    <submittedName>
        <fullName evidence="2">HAD family hydrolase</fullName>
        <ecNumber evidence="2">3.1.3.-</ecNumber>
    </submittedName>
</protein>
<dbReference type="GO" id="GO:0016787">
    <property type="term" value="F:hydrolase activity"/>
    <property type="evidence" value="ECO:0007669"/>
    <property type="project" value="UniProtKB-KW"/>
</dbReference>
<dbReference type="InterPro" id="IPR036412">
    <property type="entry name" value="HAD-like_sf"/>
</dbReference>
<dbReference type="SUPFAM" id="SSF56784">
    <property type="entry name" value="HAD-like"/>
    <property type="match status" value="1"/>
</dbReference>
<dbReference type="InterPro" id="IPR004274">
    <property type="entry name" value="FCP1_dom"/>
</dbReference>
<sequence length="204" mass="23701">MAGKRKAPDDKILLILDIDETLIYATEKPLSRPSDFQALGYYIYKRPYLEEFLRGCNQHFTLAIWSSASDDYVEAIIKQIVPPDVPLAFIWGRSRCTFCAATYIFDTDHYVDYFNHYNYIKVLKKVTKLGYSLERVLIVDDTPSKAKRNYGNVIYPAEYNGEVADQELPLLLTYLHSLKDTQNVRILEKRNWKAKVSLMQKADL</sequence>